<dbReference type="Pfam" id="PF00704">
    <property type="entry name" value="Glyco_hydro_18"/>
    <property type="match status" value="1"/>
</dbReference>
<reference evidence="9" key="1">
    <citation type="submission" date="2018-09" db="EMBL/GenBank/DDBJ databases">
        <title>Common duck and Muscovy duck high density SNP chip.</title>
        <authorList>
            <person name="Vignal A."/>
            <person name="Thebault N."/>
            <person name="Warren W.C."/>
        </authorList>
    </citation>
    <scope>NUCLEOTIDE SEQUENCE [LARGE SCALE GENOMIC DNA]</scope>
</reference>
<dbReference type="Proteomes" id="UP000694556">
    <property type="component" value="Chromosome 5"/>
</dbReference>
<accession>A0A8C3BMD1</accession>
<evidence type="ECO:0000256" key="2">
    <source>
        <dbReference type="ARBA" id="ARBA00004613"/>
    </source>
</evidence>
<dbReference type="Gene3D" id="3.20.20.80">
    <property type="entry name" value="Glycosidases"/>
    <property type="match status" value="2"/>
</dbReference>
<dbReference type="PROSITE" id="PS51910">
    <property type="entry name" value="GH18_2"/>
    <property type="match status" value="1"/>
</dbReference>
<dbReference type="InterPro" id="IPR001223">
    <property type="entry name" value="Glyco_hydro18_cat"/>
</dbReference>
<dbReference type="SMART" id="SM00636">
    <property type="entry name" value="Glyco_18"/>
    <property type="match status" value="1"/>
</dbReference>
<dbReference type="GO" id="GO:0005576">
    <property type="term" value="C:extracellular region"/>
    <property type="evidence" value="ECO:0007669"/>
    <property type="project" value="UniProtKB-SubCell"/>
</dbReference>
<dbReference type="SUPFAM" id="SSF51445">
    <property type="entry name" value="(Trans)glycosidases"/>
    <property type="match status" value="1"/>
</dbReference>
<comment type="subcellular location">
    <subcellularLocation>
        <location evidence="1">Lysosome</location>
    </subcellularLocation>
    <subcellularLocation>
        <location evidence="2">Secreted</location>
    </subcellularLocation>
</comment>
<evidence type="ECO:0000256" key="1">
    <source>
        <dbReference type="ARBA" id="ARBA00004371"/>
    </source>
</evidence>
<dbReference type="GO" id="GO:0012505">
    <property type="term" value="C:endomembrane system"/>
    <property type="evidence" value="ECO:0007669"/>
    <property type="project" value="TreeGrafter"/>
</dbReference>
<organism evidence="9 10">
    <name type="scientific">Cairina moschata</name>
    <name type="common">Muscovy duck</name>
    <dbReference type="NCBI Taxonomy" id="8855"/>
    <lineage>
        <taxon>Eukaryota</taxon>
        <taxon>Metazoa</taxon>
        <taxon>Chordata</taxon>
        <taxon>Craniata</taxon>
        <taxon>Vertebrata</taxon>
        <taxon>Euteleostomi</taxon>
        <taxon>Archelosauria</taxon>
        <taxon>Archosauria</taxon>
        <taxon>Dinosauria</taxon>
        <taxon>Saurischia</taxon>
        <taxon>Theropoda</taxon>
        <taxon>Coelurosauria</taxon>
        <taxon>Aves</taxon>
        <taxon>Neognathae</taxon>
        <taxon>Galloanserae</taxon>
        <taxon>Anseriformes</taxon>
        <taxon>Anatidae</taxon>
        <taxon>Anatinae</taxon>
        <taxon>Cairina</taxon>
    </lineage>
</organism>
<dbReference type="Ensembl" id="ENSCMMT00000007353.1">
    <property type="protein sequence ID" value="ENSCMMP00000006628.1"/>
    <property type="gene ID" value="ENSCMMG00000004235.1"/>
</dbReference>
<dbReference type="FunFam" id="3.10.50.10:FF:000002">
    <property type="entry name" value="Chitinase domain-containing protein 1"/>
    <property type="match status" value="1"/>
</dbReference>
<dbReference type="PANTHER" id="PTHR46066">
    <property type="entry name" value="CHITINASE DOMAIN-CONTAINING PROTEIN 1 FAMILY MEMBER"/>
    <property type="match status" value="1"/>
</dbReference>
<evidence type="ECO:0000256" key="7">
    <source>
        <dbReference type="ARBA" id="ARBA00040976"/>
    </source>
</evidence>
<feature type="domain" description="GH18" evidence="8">
    <location>
        <begin position="107"/>
        <end position="435"/>
    </location>
</feature>
<reference evidence="9" key="3">
    <citation type="submission" date="2025-09" db="UniProtKB">
        <authorList>
            <consortium name="Ensembl"/>
        </authorList>
    </citation>
    <scope>IDENTIFICATION</scope>
</reference>
<name>A0A8C3BMD1_CAIMO</name>
<reference evidence="9" key="2">
    <citation type="submission" date="2025-08" db="UniProtKB">
        <authorList>
            <consortium name="Ensembl"/>
        </authorList>
    </citation>
    <scope>IDENTIFICATION</scope>
</reference>
<dbReference type="Gene3D" id="1.10.8.360">
    <property type="entry name" value="3,6-anhydro-alpha-l-galactosidase"/>
    <property type="match status" value="1"/>
</dbReference>
<dbReference type="GO" id="GO:0070492">
    <property type="term" value="F:oligosaccharide binding"/>
    <property type="evidence" value="ECO:0007669"/>
    <property type="project" value="TreeGrafter"/>
</dbReference>
<dbReference type="GO" id="GO:0005764">
    <property type="term" value="C:lysosome"/>
    <property type="evidence" value="ECO:0007669"/>
    <property type="project" value="UniProtKB-SubCell"/>
</dbReference>
<evidence type="ECO:0000256" key="5">
    <source>
        <dbReference type="ARBA" id="ARBA00022729"/>
    </source>
</evidence>
<keyword evidence="6" id="KW-0458">Lysosome</keyword>
<dbReference type="InterPro" id="IPR029070">
    <property type="entry name" value="Chitinase_insertion_sf"/>
</dbReference>
<sequence length="435" mass="49574">MRVVLSVAQWPQRGWPRGQEELDTGRNTMRLLCTSLSFAVICWLAEGTLSKTDAKKGATKKTEEKVLHSDKTVQERGLVVVDPKAKDIILEHRSYCSKKMKERHFSGDVLGYVTPWNSHGYDISKIFGNKFTLISPVWLQVRRKGKERFQFTGLHDADKGFLFFSLNMHYKYDCCSCCGPMCSSVIYVCGLFSLCLMVKYFNPLNFWKVSMRMSSFLFSPASTNNENFDGFVVEVWSQLGNQKQKELIHLLVHLSEALHEAELKLILVIPPAVAAGTNQPGMFTKKEFDQLASAIDSFSLMTYDYSTPQRPGPNSPLPWVRACVQVLDPDSKWRNKILLGLNFYGMDYSALGALGEPILGGRYIETLKEHKPKIVWDEQIAEHYFKYKKNKGGKHAIFYPTLKSIQLRLELAKELGTGISIWELGQGLDYFYDLL</sequence>
<dbReference type="PANTHER" id="PTHR46066:SF2">
    <property type="entry name" value="CHITINASE DOMAIN-CONTAINING PROTEIN 1"/>
    <property type="match status" value="1"/>
</dbReference>
<dbReference type="GO" id="GO:0005975">
    <property type="term" value="P:carbohydrate metabolic process"/>
    <property type="evidence" value="ECO:0007669"/>
    <property type="project" value="InterPro"/>
</dbReference>
<dbReference type="InterPro" id="IPR011583">
    <property type="entry name" value="Chitinase_II/V-like_cat"/>
</dbReference>
<comment type="similarity">
    <text evidence="3">Belongs to the glycosyl hydrolase 18 family.</text>
</comment>
<keyword evidence="10" id="KW-1185">Reference proteome</keyword>
<evidence type="ECO:0000256" key="6">
    <source>
        <dbReference type="ARBA" id="ARBA00023228"/>
    </source>
</evidence>
<keyword evidence="5" id="KW-0732">Signal</keyword>
<evidence type="ECO:0000256" key="4">
    <source>
        <dbReference type="ARBA" id="ARBA00022525"/>
    </source>
</evidence>
<dbReference type="AlphaFoldDB" id="A0A8C3BMD1"/>
<evidence type="ECO:0000313" key="9">
    <source>
        <dbReference type="Ensembl" id="ENSCMMP00000006628.1"/>
    </source>
</evidence>
<evidence type="ECO:0000259" key="8">
    <source>
        <dbReference type="PROSITE" id="PS51910"/>
    </source>
</evidence>
<evidence type="ECO:0000256" key="3">
    <source>
        <dbReference type="ARBA" id="ARBA00009336"/>
    </source>
</evidence>
<dbReference type="InterPro" id="IPR017853">
    <property type="entry name" value="GH"/>
</dbReference>
<proteinExistence type="inferred from homology"/>
<evidence type="ECO:0000313" key="10">
    <source>
        <dbReference type="Proteomes" id="UP000694556"/>
    </source>
</evidence>
<dbReference type="Gene3D" id="3.10.50.10">
    <property type="match status" value="1"/>
</dbReference>
<keyword evidence="4" id="KW-0964">Secreted</keyword>
<dbReference type="CDD" id="cd02876">
    <property type="entry name" value="GH18_SI-CLP"/>
    <property type="match status" value="1"/>
</dbReference>
<protein>
    <recommendedName>
        <fullName evidence="7">Chitinase domain-containing protein 1</fullName>
    </recommendedName>
</protein>
<dbReference type="GO" id="GO:0008061">
    <property type="term" value="F:chitin binding"/>
    <property type="evidence" value="ECO:0007669"/>
    <property type="project" value="InterPro"/>
</dbReference>